<feature type="chain" id="PRO_5040859586" evidence="1">
    <location>
        <begin position="29"/>
        <end position="93"/>
    </location>
</feature>
<accession>A0A9X2BD07</accession>
<keyword evidence="1" id="KW-0732">Signal</keyword>
<protein>
    <submittedName>
        <fullName evidence="3">LysM peptidoglycan-binding domain-containing protein</fullName>
    </submittedName>
</protein>
<dbReference type="InterPro" id="IPR036779">
    <property type="entry name" value="LysM_dom_sf"/>
</dbReference>
<name>A0A9X2BD07_9BACL</name>
<dbReference type="AlphaFoldDB" id="A0A9X2BD07"/>
<proteinExistence type="predicted"/>
<dbReference type="SMART" id="SM00257">
    <property type="entry name" value="LysM"/>
    <property type="match status" value="1"/>
</dbReference>
<sequence length="93" mass="10522">MMKGFSPVFMLLSIVAAGFIMFAYQSHAEGSREYMEITVNKGDSLWEIAEEYTKDKGSNWEFVNWVEKNNGIQAGTITPGQKLTIPIKAEENR</sequence>
<dbReference type="Pfam" id="PF01476">
    <property type="entry name" value="LysM"/>
    <property type="match status" value="1"/>
</dbReference>
<dbReference type="Proteomes" id="UP001139011">
    <property type="component" value="Unassembled WGS sequence"/>
</dbReference>
<evidence type="ECO:0000313" key="3">
    <source>
        <dbReference type="EMBL" id="MCK6257111.1"/>
    </source>
</evidence>
<evidence type="ECO:0000313" key="4">
    <source>
        <dbReference type="Proteomes" id="UP001139011"/>
    </source>
</evidence>
<reference evidence="3" key="1">
    <citation type="submission" date="2021-09" db="EMBL/GenBank/DDBJ databases">
        <title>Genome analysis of Fictibacillus sp. KIGAM418 isolated from marine sediment.</title>
        <authorList>
            <person name="Seo M.-J."/>
            <person name="Cho E.-S."/>
            <person name="Hwang C.Y."/>
        </authorList>
    </citation>
    <scope>NUCLEOTIDE SEQUENCE</scope>
    <source>
        <strain evidence="3">KIGAM418</strain>
    </source>
</reference>
<dbReference type="SUPFAM" id="SSF54106">
    <property type="entry name" value="LysM domain"/>
    <property type="match status" value="1"/>
</dbReference>
<keyword evidence="4" id="KW-1185">Reference proteome</keyword>
<evidence type="ECO:0000256" key="1">
    <source>
        <dbReference type="SAM" id="SignalP"/>
    </source>
</evidence>
<dbReference type="RefSeq" id="WP_248252653.1">
    <property type="nucleotide sequence ID" value="NZ_JAIWJX010000002.1"/>
</dbReference>
<feature type="domain" description="LysM" evidence="2">
    <location>
        <begin position="35"/>
        <end position="85"/>
    </location>
</feature>
<dbReference type="InterPro" id="IPR018392">
    <property type="entry name" value="LysM"/>
</dbReference>
<gene>
    <name evidence="3" type="ORF">LCY76_10935</name>
</gene>
<feature type="signal peptide" evidence="1">
    <location>
        <begin position="1"/>
        <end position="28"/>
    </location>
</feature>
<dbReference type="CDD" id="cd00118">
    <property type="entry name" value="LysM"/>
    <property type="match status" value="1"/>
</dbReference>
<dbReference type="EMBL" id="JAIWJX010000002">
    <property type="protein sequence ID" value="MCK6257111.1"/>
    <property type="molecule type" value="Genomic_DNA"/>
</dbReference>
<dbReference type="Gene3D" id="3.10.350.10">
    <property type="entry name" value="LysM domain"/>
    <property type="match status" value="1"/>
</dbReference>
<comment type="caution">
    <text evidence="3">The sequence shown here is derived from an EMBL/GenBank/DDBJ whole genome shotgun (WGS) entry which is preliminary data.</text>
</comment>
<organism evidence="3 4">
    <name type="scientific">Fictibacillus marinisediminis</name>
    <dbReference type="NCBI Taxonomy" id="2878389"/>
    <lineage>
        <taxon>Bacteria</taxon>
        <taxon>Bacillati</taxon>
        <taxon>Bacillota</taxon>
        <taxon>Bacilli</taxon>
        <taxon>Bacillales</taxon>
        <taxon>Fictibacillaceae</taxon>
        <taxon>Fictibacillus</taxon>
    </lineage>
</organism>
<dbReference type="PROSITE" id="PS51782">
    <property type="entry name" value="LYSM"/>
    <property type="match status" value="1"/>
</dbReference>
<evidence type="ECO:0000259" key="2">
    <source>
        <dbReference type="PROSITE" id="PS51782"/>
    </source>
</evidence>